<reference evidence="2 3" key="1">
    <citation type="submission" date="2017-06" db="EMBL/GenBank/DDBJ databases">
        <authorList>
            <person name="Kim H.J."/>
            <person name="Triplett B.A."/>
        </authorList>
    </citation>
    <scope>NUCLEOTIDE SEQUENCE [LARGE SCALE GENOMIC DNA]</scope>
    <source>
        <strain evidence="2 3">DSM 25597</strain>
    </source>
</reference>
<evidence type="ECO:0000259" key="1">
    <source>
        <dbReference type="Pfam" id="PF00535"/>
    </source>
</evidence>
<evidence type="ECO:0000313" key="3">
    <source>
        <dbReference type="Proteomes" id="UP000198379"/>
    </source>
</evidence>
<dbReference type="GO" id="GO:0016740">
    <property type="term" value="F:transferase activity"/>
    <property type="evidence" value="ECO:0007669"/>
    <property type="project" value="UniProtKB-KW"/>
</dbReference>
<protein>
    <submittedName>
        <fullName evidence="2">Glycosyl transferase family 2</fullName>
    </submittedName>
</protein>
<keyword evidence="3" id="KW-1185">Reference proteome</keyword>
<organism evidence="2 3">
    <name type="scientific">Dokdonia pacifica</name>
    <dbReference type="NCBI Taxonomy" id="1627892"/>
    <lineage>
        <taxon>Bacteria</taxon>
        <taxon>Pseudomonadati</taxon>
        <taxon>Bacteroidota</taxon>
        <taxon>Flavobacteriia</taxon>
        <taxon>Flavobacteriales</taxon>
        <taxon>Flavobacteriaceae</taxon>
        <taxon>Dokdonia</taxon>
    </lineage>
</organism>
<dbReference type="Pfam" id="PF00535">
    <property type="entry name" value="Glycos_transf_2"/>
    <property type="match status" value="1"/>
</dbReference>
<keyword evidence="2" id="KW-0808">Transferase</keyword>
<proteinExistence type="predicted"/>
<dbReference type="PANTHER" id="PTHR48090">
    <property type="entry name" value="UNDECAPRENYL-PHOSPHATE 4-DEOXY-4-FORMAMIDO-L-ARABINOSE TRANSFERASE-RELATED"/>
    <property type="match status" value="1"/>
</dbReference>
<accession>A0A239C7X8</accession>
<dbReference type="SUPFAM" id="SSF53448">
    <property type="entry name" value="Nucleotide-diphospho-sugar transferases"/>
    <property type="match status" value="1"/>
</dbReference>
<feature type="domain" description="Glycosyltransferase 2-like" evidence="1">
    <location>
        <begin position="11"/>
        <end position="153"/>
    </location>
</feature>
<dbReference type="AlphaFoldDB" id="A0A239C7X8"/>
<name>A0A239C7X8_9FLAO</name>
<dbReference type="EMBL" id="FZNY01000007">
    <property type="protein sequence ID" value="SNS16327.1"/>
    <property type="molecule type" value="Genomic_DNA"/>
</dbReference>
<dbReference type="Gene3D" id="3.90.550.10">
    <property type="entry name" value="Spore Coat Polysaccharide Biosynthesis Protein SpsA, Chain A"/>
    <property type="match status" value="1"/>
</dbReference>
<evidence type="ECO:0000313" key="2">
    <source>
        <dbReference type="EMBL" id="SNS16327.1"/>
    </source>
</evidence>
<dbReference type="PANTHER" id="PTHR48090:SF7">
    <property type="entry name" value="RFBJ PROTEIN"/>
    <property type="match status" value="1"/>
</dbReference>
<gene>
    <name evidence="2" type="ORF">SAMN06265376_107179</name>
</gene>
<dbReference type="InterPro" id="IPR001173">
    <property type="entry name" value="Glyco_trans_2-like"/>
</dbReference>
<dbReference type="CDD" id="cd04179">
    <property type="entry name" value="DPM_DPG-synthase_like"/>
    <property type="match status" value="1"/>
</dbReference>
<dbReference type="InterPro" id="IPR050256">
    <property type="entry name" value="Glycosyltransferase_2"/>
</dbReference>
<dbReference type="OrthoDB" id="952827at2"/>
<dbReference type="Proteomes" id="UP000198379">
    <property type="component" value="Unassembled WGS sequence"/>
</dbReference>
<dbReference type="InterPro" id="IPR029044">
    <property type="entry name" value="Nucleotide-diphossugar_trans"/>
</dbReference>
<sequence>MSMLVKDNIWIFLPAYNEATVVRDVIKDLKSCGYKNIVVVDDGSTDDTRKFTEEAGARVLHLCINRGVGAATRAAILFAKRKGVKFMVLMDADGQHYPSEIEKLINELQKQKADIVIGSRFLEQKSKMPFSRIIYNRIANMFTYFGKSTVTDSQSGFRLLNKVAIDNLELELDAYGICTEMVWKANTKKLNLVETPIKVLYTKYSQSKGQNLMRGVQTAYRLIKNRLYEH</sequence>